<dbReference type="Proteomes" id="UP000195950">
    <property type="component" value="Unassembled WGS sequence"/>
</dbReference>
<evidence type="ECO:0000313" key="2">
    <source>
        <dbReference type="Proteomes" id="UP000195950"/>
    </source>
</evidence>
<sequence>MTQPFLQTIDDLRHTVKVNASFKFEILEPYLQDAFDRYIVPYLGEALVDRLYREPLTEDILTIKTLASRTLGPLAVALASPELGVLIGDSGHTVSRNDKFTVASDQKIARSEESMQERGWNNLDKLLEHLGSHENDYPEWKESRYYKNQANGHYLNSAREFQDYGKVNIDYSRLTFEKFRPLLDTLEMKLCRWIGTTLDKSLKDTLRTGVDDPLRIKLIDYIRVWLAMYVAKLHTSQTTRVQRTAAGQLEFKPVIYPLYSDPTDNGNFYAEQVTSLEAVIEDYMKVYAPELGLPAPIKNDFNSKDKHIFVL</sequence>
<reference evidence="2" key="1">
    <citation type="submission" date="2017-04" db="EMBL/GenBank/DDBJ databases">
        <title>Function of individual gut microbiota members based on whole genome sequencing of pure cultures obtained from chicken caecum.</title>
        <authorList>
            <person name="Medvecky M."/>
            <person name="Cejkova D."/>
            <person name="Polansky O."/>
            <person name="Karasova D."/>
            <person name="Kubasova T."/>
            <person name="Cizek A."/>
            <person name="Rychlik I."/>
        </authorList>
    </citation>
    <scope>NUCLEOTIDE SEQUENCE [LARGE SCALE GENOMIC DNA]</scope>
    <source>
        <strain evidence="2">An199</strain>
    </source>
</reference>
<dbReference type="RefSeq" id="WP_087345594.1">
    <property type="nucleotide sequence ID" value="NZ_NFJX01000014.1"/>
</dbReference>
<name>A0A1Y4I8Z9_PARDI</name>
<evidence type="ECO:0000313" key="1">
    <source>
        <dbReference type="EMBL" id="OUP16817.1"/>
    </source>
</evidence>
<proteinExistence type="predicted"/>
<dbReference type="InterPro" id="IPR046558">
    <property type="entry name" value="DUF6712"/>
</dbReference>
<dbReference type="AlphaFoldDB" id="A0A1Y4I8Z9"/>
<protein>
    <submittedName>
        <fullName evidence="1">Uncharacterized protein</fullName>
    </submittedName>
</protein>
<dbReference type="Pfam" id="PF20459">
    <property type="entry name" value="DUF6712"/>
    <property type="match status" value="1"/>
</dbReference>
<organism evidence="1 2">
    <name type="scientific">Parabacteroides distasonis</name>
    <dbReference type="NCBI Taxonomy" id="823"/>
    <lineage>
        <taxon>Bacteria</taxon>
        <taxon>Pseudomonadati</taxon>
        <taxon>Bacteroidota</taxon>
        <taxon>Bacteroidia</taxon>
        <taxon>Bacteroidales</taxon>
        <taxon>Tannerellaceae</taxon>
        <taxon>Parabacteroides</taxon>
    </lineage>
</organism>
<accession>A0A1Y4I8Z9</accession>
<gene>
    <name evidence="1" type="ORF">B5F32_14685</name>
</gene>
<dbReference type="EMBL" id="NFJX01000014">
    <property type="protein sequence ID" value="OUP16817.1"/>
    <property type="molecule type" value="Genomic_DNA"/>
</dbReference>
<comment type="caution">
    <text evidence="1">The sequence shown here is derived from an EMBL/GenBank/DDBJ whole genome shotgun (WGS) entry which is preliminary data.</text>
</comment>